<dbReference type="InterPro" id="IPR011010">
    <property type="entry name" value="DNA_brk_join_enz"/>
</dbReference>
<dbReference type="Gene3D" id="1.10.443.20">
    <property type="entry name" value="Centromere DNA-binding protein complex CBF3 subunit, domain 2"/>
    <property type="match status" value="1"/>
</dbReference>
<dbReference type="Pfam" id="PF12762">
    <property type="entry name" value="DDE_Tnp_IS1595"/>
    <property type="match status" value="1"/>
</dbReference>
<proteinExistence type="predicted"/>
<dbReference type="InterPro" id="IPR053164">
    <property type="entry name" value="IS1016-like_transposase"/>
</dbReference>
<name>A0A8H7RME8_9FUNG</name>
<evidence type="ECO:0000259" key="1">
    <source>
        <dbReference type="SMART" id="SM01126"/>
    </source>
</evidence>
<accession>A0A8H7RME8</accession>
<sequence>MSSSSNNHTESTRMAFNADQQWIHNMENAAIEASLACETRSVVERIRPVNTIYAYIPKEDKFKKWCVERHYPNDIVSEMKIVHYVKELFEKGMQSTKVKYEGMMSLKHPRGETLKIFESLLKRLCSRVCQSENFVDPGIGSIQDGYNVEQLGQVADYYFGRKKKARDALQDRMVFLLNHMMMLRGETLRDTNLNHLFSLEFKDEGATRCPVFVMMIMGGKTNQEQHKLYSGIIRHKNVQTCAFGAVGFFLFHRFHVQGETFPDFSKNENWFDTKLARGRSLNKPVSYNTQLNSVNNAFAAVGINSVKKTHSGRQAGAREAEMAGLSYDHIRRVGRWNSESIENNYLICLPRTAIRVIQRFPEDKGCFWLPHALVTPSLSLQKKIFPMVEEWQQNMQEDSSCQTICGEGHEVFQCEEFTTFAEELNCTINSTTPPAEVEIQHVVPEINSRISDLSANGRYSMSFPTIIEFASQISTHEGAVMFLVNHNIFSDPMLCNRNGTQMHITWPQSKKYPRWRYTNSCCGRSTKSVTQGSYFYNRKADLHKILWSIYGFIAQNTSFSLTRQAGLERHTIAQIIYDIYQVMDNDITDEDLLCGPDVDEVQIDESKFGKNKHHRGHPVLGVWVFGMVEKKNGRAGKAFLCIVPNRTADTLIPLIQNHVVPGTKIVSDCHAPYMRLRSLGYDHYAVNHSMGFATINYSQGHNNGNTLYNSNMIEGFWTAKLLEFLWRRKHYNQHWQGLLQGLRDTQFDISSSIDNSTITEEITSNLPTRAPGDYSRYQNQDDFDFVDLADHTGDSLLDHIDSDSDSFSSESEP</sequence>
<protein>
    <recommendedName>
        <fullName evidence="1">ISXO2-like transposase domain-containing protein</fullName>
    </recommendedName>
</protein>
<dbReference type="AlphaFoldDB" id="A0A8H7RME8"/>
<dbReference type="GO" id="GO:0003677">
    <property type="term" value="F:DNA binding"/>
    <property type="evidence" value="ECO:0007669"/>
    <property type="project" value="InterPro"/>
</dbReference>
<dbReference type="Proteomes" id="UP000646827">
    <property type="component" value="Unassembled WGS sequence"/>
</dbReference>
<reference evidence="2 3" key="1">
    <citation type="submission" date="2020-12" db="EMBL/GenBank/DDBJ databases">
        <title>Metabolic potential, ecology and presence of endohyphal bacteria is reflected in genomic diversity of Mucoromycotina.</title>
        <authorList>
            <person name="Muszewska A."/>
            <person name="Okrasinska A."/>
            <person name="Steczkiewicz K."/>
            <person name="Drgas O."/>
            <person name="Orlowska M."/>
            <person name="Perlinska-Lenart U."/>
            <person name="Aleksandrzak-Piekarczyk T."/>
            <person name="Szatraj K."/>
            <person name="Zielenkiewicz U."/>
            <person name="Pilsyk S."/>
            <person name="Malc E."/>
            <person name="Mieczkowski P."/>
            <person name="Kruszewska J.S."/>
            <person name="Biernat P."/>
            <person name="Pawlowska J."/>
        </authorList>
    </citation>
    <scope>NUCLEOTIDE SEQUENCE [LARGE SCALE GENOMIC DNA]</scope>
    <source>
        <strain evidence="2 3">CBS 142.35</strain>
    </source>
</reference>
<dbReference type="InterPro" id="IPR024445">
    <property type="entry name" value="Tnp_ISXO2-like"/>
</dbReference>
<feature type="domain" description="ISXO2-like transposase" evidence="1">
    <location>
        <begin position="596"/>
        <end position="729"/>
    </location>
</feature>
<dbReference type="InterPro" id="IPR038279">
    <property type="entry name" value="Ndc10_dom2_sf"/>
</dbReference>
<gene>
    <name evidence="2" type="ORF">INT45_005517</name>
</gene>
<evidence type="ECO:0000313" key="3">
    <source>
        <dbReference type="Proteomes" id="UP000646827"/>
    </source>
</evidence>
<dbReference type="InterPro" id="IPR031872">
    <property type="entry name" value="NDC10_II"/>
</dbReference>
<evidence type="ECO:0000313" key="2">
    <source>
        <dbReference type="EMBL" id="KAG2213213.1"/>
    </source>
</evidence>
<dbReference type="PANTHER" id="PTHR47163">
    <property type="entry name" value="DDE_TNP_IS1595 DOMAIN-CONTAINING PROTEIN"/>
    <property type="match status" value="1"/>
</dbReference>
<keyword evidence="3" id="KW-1185">Reference proteome</keyword>
<dbReference type="PANTHER" id="PTHR47163:SF2">
    <property type="entry name" value="SI:DKEY-17M8.2"/>
    <property type="match status" value="1"/>
</dbReference>
<dbReference type="OrthoDB" id="2204095at2759"/>
<dbReference type="EMBL" id="JAEPRB010000700">
    <property type="protein sequence ID" value="KAG2213213.1"/>
    <property type="molecule type" value="Genomic_DNA"/>
</dbReference>
<dbReference type="SUPFAM" id="SSF56349">
    <property type="entry name" value="DNA breaking-rejoining enzymes"/>
    <property type="match status" value="1"/>
</dbReference>
<organism evidence="2 3">
    <name type="scientific">Circinella minor</name>
    <dbReference type="NCBI Taxonomy" id="1195481"/>
    <lineage>
        <taxon>Eukaryota</taxon>
        <taxon>Fungi</taxon>
        <taxon>Fungi incertae sedis</taxon>
        <taxon>Mucoromycota</taxon>
        <taxon>Mucoromycotina</taxon>
        <taxon>Mucoromycetes</taxon>
        <taxon>Mucorales</taxon>
        <taxon>Lichtheimiaceae</taxon>
        <taxon>Circinella</taxon>
    </lineage>
</organism>
<comment type="caution">
    <text evidence="2">The sequence shown here is derived from an EMBL/GenBank/DDBJ whole genome shotgun (WGS) entry which is preliminary data.</text>
</comment>
<dbReference type="Pfam" id="PF16787">
    <property type="entry name" value="NDC10_II"/>
    <property type="match status" value="1"/>
</dbReference>
<dbReference type="SMART" id="SM01126">
    <property type="entry name" value="DDE_Tnp_IS1595"/>
    <property type="match status" value="1"/>
</dbReference>